<dbReference type="InterPro" id="IPR036236">
    <property type="entry name" value="Znf_C2H2_sf"/>
</dbReference>
<evidence type="ECO:0000256" key="1">
    <source>
        <dbReference type="ARBA" id="ARBA00004123"/>
    </source>
</evidence>
<dbReference type="Gene3D" id="3.30.160.60">
    <property type="entry name" value="Classic Zinc Finger"/>
    <property type="match status" value="2"/>
</dbReference>
<keyword evidence="11" id="KW-1185">Reference proteome</keyword>
<feature type="domain" description="C2H2-type" evidence="9">
    <location>
        <begin position="150"/>
        <end position="173"/>
    </location>
</feature>
<dbReference type="PANTHER" id="PTHR24394:SF44">
    <property type="entry name" value="ZINC FINGER PROTEIN 271-LIKE"/>
    <property type="match status" value="1"/>
</dbReference>
<gene>
    <name evidence="10" type="ORF">XENOCAPTIV_029391</name>
</gene>
<comment type="caution">
    <text evidence="10">The sequence shown here is derived from an EMBL/GenBank/DDBJ whole genome shotgun (WGS) entry which is preliminary data.</text>
</comment>
<evidence type="ECO:0000313" key="11">
    <source>
        <dbReference type="Proteomes" id="UP001434883"/>
    </source>
</evidence>
<organism evidence="10 11">
    <name type="scientific">Xenoophorus captivus</name>
    <dbReference type="NCBI Taxonomy" id="1517983"/>
    <lineage>
        <taxon>Eukaryota</taxon>
        <taxon>Metazoa</taxon>
        <taxon>Chordata</taxon>
        <taxon>Craniata</taxon>
        <taxon>Vertebrata</taxon>
        <taxon>Euteleostomi</taxon>
        <taxon>Actinopterygii</taxon>
        <taxon>Neopterygii</taxon>
        <taxon>Teleostei</taxon>
        <taxon>Neoteleostei</taxon>
        <taxon>Acanthomorphata</taxon>
        <taxon>Ovalentaria</taxon>
        <taxon>Atherinomorphae</taxon>
        <taxon>Cyprinodontiformes</taxon>
        <taxon>Goodeidae</taxon>
        <taxon>Xenoophorus</taxon>
    </lineage>
</organism>
<evidence type="ECO:0000256" key="4">
    <source>
        <dbReference type="ARBA" id="ARBA00022771"/>
    </source>
</evidence>
<dbReference type="SMART" id="SM00355">
    <property type="entry name" value="ZnF_C2H2"/>
    <property type="match status" value="3"/>
</dbReference>
<keyword evidence="5" id="KW-0862">Zinc</keyword>
<sequence>MEGEVVSMESAQAAVLASDGKVLSEGRETLIQAAQGEVAGNMDMMVMDALNPTLLQMKTEVLEGGGTVTVTGEKPYECYICHARFTQSGTMKMHILQKHTENVAKFHCPHCDTVIARKSDLDCWLHETGVLLQERHMIMHRRTHTGEKPFACSQCEKTFRQKQLLDMHFKRYHDPNFVPTAFVCSKCSKTFTRRNTMLRHAENCMGEADGDENGAPSPKKGRRGRKRKMQARRDDDDDDDITAPESDLKFFVAAAIIRVEDEATGEVDDIIVKKEVGAEQEEDAAEEVVVGAVKSTLQMEEPSQVEGEAEEVQLNEDPPNGDLTPEMILSMMDR</sequence>
<evidence type="ECO:0000256" key="3">
    <source>
        <dbReference type="ARBA" id="ARBA00022737"/>
    </source>
</evidence>
<evidence type="ECO:0000256" key="5">
    <source>
        <dbReference type="ARBA" id="ARBA00022833"/>
    </source>
</evidence>
<evidence type="ECO:0000256" key="6">
    <source>
        <dbReference type="ARBA" id="ARBA00023242"/>
    </source>
</evidence>
<accession>A0ABV0QYC2</accession>
<dbReference type="PROSITE" id="PS00028">
    <property type="entry name" value="ZINC_FINGER_C2H2_1"/>
    <property type="match status" value="2"/>
</dbReference>
<feature type="domain" description="C2H2-type" evidence="9">
    <location>
        <begin position="76"/>
        <end position="104"/>
    </location>
</feature>
<keyword evidence="6" id="KW-0539">Nucleus</keyword>
<dbReference type="EMBL" id="JAHRIN010026057">
    <property type="protein sequence ID" value="MEQ2200436.1"/>
    <property type="molecule type" value="Genomic_DNA"/>
</dbReference>
<keyword evidence="3" id="KW-0677">Repeat</keyword>
<reference evidence="10 11" key="1">
    <citation type="submission" date="2021-06" db="EMBL/GenBank/DDBJ databases">
        <authorList>
            <person name="Palmer J.M."/>
        </authorList>
    </citation>
    <scope>NUCLEOTIDE SEQUENCE [LARGE SCALE GENOMIC DNA]</scope>
    <source>
        <strain evidence="10 11">XC_2019</strain>
        <tissue evidence="10">Muscle</tissue>
    </source>
</reference>
<dbReference type="Proteomes" id="UP001434883">
    <property type="component" value="Unassembled WGS sequence"/>
</dbReference>
<name>A0ABV0QYC2_9TELE</name>
<dbReference type="SUPFAM" id="SSF57667">
    <property type="entry name" value="beta-beta-alpha zinc fingers"/>
    <property type="match status" value="4"/>
</dbReference>
<protein>
    <recommendedName>
        <fullName evidence="9">C2H2-type domain-containing protein</fullName>
    </recommendedName>
</protein>
<comment type="subcellular location">
    <subcellularLocation>
        <location evidence="1">Nucleus</location>
    </subcellularLocation>
</comment>
<dbReference type="Pfam" id="PF00096">
    <property type="entry name" value="zf-C2H2"/>
    <property type="match status" value="1"/>
</dbReference>
<proteinExistence type="predicted"/>
<keyword evidence="2" id="KW-0479">Metal-binding</keyword>
<dbReference type="PANTHER" id="PTHR24394">
    <property type="entry name" value="ZINC FINGER PROTEIN"/>
    <property type="match status" value="1"/>
</dbReference>
<evidence type="ECO:0000256" key="7">
    <source>
        <dbReference type="PROSITE-ProRule" id="PRU00042"/>
    </source>
</evidence>
<evidence type="ECO:0000256" key="2">
    <source>
        <dbReference type="ARBA" id="ARBA00022723"/>
    </source>
</evidence>
<evidence type="ECO:0000313" key="10">
    <source>
        <dbReference type="EMBL" id="MEQ2200436.1"/>
    </source>
</evidence>
<keyword evidence="4 7" id="KW-0863">Zinc-finger</keyword>
<feature type="compositionally biased region" description="Basic residues" evidence="8">
    <location>
        <begin position="219"/>
        <end position="230"/>
    </location>
</feature>
<feature type="domain" description="C2H2-type" evidence="9">
    <location>
        <begin position="182"/>
        <end position="209"/>
    </location>
</feature>
<evidence type="ECO:0000259" key="9">
    <source>
        <dbReference type="PROSITE" id="PS50157"/>
    </source>
</evidence>
<dbReference type="PROSITE" id="PS50157">
    <property type="entry name" value="ZINC_FINGER_C2H2_2"/>
    <property type="match status" value="3"/>
</dbReference>
<feature type="region of interest" description="Disordered" evidence="8">
    <location>
        <begin position="205"/>
        <end position="243"/>
    </location>
</feature>
<evidence type="ECO:0000256" key="8">
    <source>
        <dbReference type="SAM" id="MobiDB-lite"/>
    </source>
</evidence>
<dbReference type="InterPro" id="IPR013087">
    <property type="entry name" value="Znf_C2H2_type"/>
</dbReference>
<feature type="region of interest" description="Disordered" evidence="8">
    <location>
        <begin position="301"/>
        <end position="334"/>
    </location>
</feature>